<dbReference type="AlphaFoldDB" id="A0A915E281"/>
<keyword evidence="1" id="KW-1185">Reference proteome</keyword>
<reference evidence="2" key="1">
    <citation type="submission" date="2022-11" db="UniProtKB">
        <authorList>
            <consortium name="WormBaseParasite"/>
        </authorList>
    </citation>
    <scope>IDENTIFICATION</scope>
</reference>
<proteinExistence type="predicted"/>
<accession>A0A915E281</accession>
<organism evidence="1 2">
    <name type="scientific">Ditylenchus dipsaci</name>
    <dbReference type="NCBI Taxonomy" id="166011"/>
    <lineage>
        <taxon>Eukaryota</taxon>
        <taxon>Metazoa</taxon>
        <taxon>Ecdysozoa</taxon>
        <taxon>Nematoda</taxon>
        <taxon>Chromadorea</taxon>
        <taxon>Rhabditida</taxon>
        <taxon>Tylenchina</taxon>
        <taxon>Tylenchomorpha</taxon>
        <taxon>Sphaerularioidea</taxon>
        <taxon>Anguinidae</taxon>
        <taxon>Anguininae</taxon>
        <taxon>Ditylenchus</taxon>
    </lineage>
</organism>
<dbReference type="WBParaSite" id="jg26168">
    <property type="protein sequence ID" value="jg26168"/>
    <property type="gene ID" value="jg26168"/>
</dbReference>
<name>A0A915E281_9BILA</name>
<protein>
    <submittedName>
        <fullName evidence="2">Uncharacterized protein</fullName>
    </submittedName>
</protein>
<dbReference type="Proteomes" id="UP000887574">
    <property type="component" value="Unplaced"/>
</dbReference>
<evidence type="ECO:0000313" key="2">
    <source>
        <dbReference type="WBParaSite" id="jg26168"/>
    </source>
</evidence>
<sequence>MSWSTKFDGNQPFMEWPKNVSPHPLIVDCANITLGYVYCEVNDVLEYLHSPSSFEREKRLVIYQNTKLNDENLRQLSQSIEQIFQEAISPVAFCYLSIVLN</sequence>
<evidence type="ECO:0000313" key="1">
    <source>
        <dbReference type="Proteomes" id="UP000887574"/>
    </source>
</evidence>